<keyword evidence="3" id="KW-1185">Reference proteome</keyword>
<proteinExistence type="predicted"/>
<feature type="transmembrane region" description="Helical" evidence="1">
    <location>
        <begin position="71"/>
        <end position="91"/>
    </location>
</feature>
<keyword evidence="1" id="KW-0812">Transmembrane</keyword>
<feature type="transmembrane region" description="Helical" evidence="1">
    <location>
        <begin position="164"/>
        <end position="188"/>
    </location>
</feature>
<accession>A0ABM9C118</accession>
<feature type="transmembrane region" description="Helical" evidence="1">
    <location>
        <begin position="98"/>
        <end position="123"/>
    </location>
</feature>
<sequence>MPDKQLTERHWSKRMLLASVLILLVIPATIMLGVFVLNDRKYYFISLLIVLYTMIPFALVFEKRKPQARELIVIAVMASIAVAGRAAFFMLPQFKPVVAIVIIAGVSLGAEAGFLVGAVAGFVSNFFFGQGPWTPWQMFCFGIIGYLAGILFHKGALGRRRLTLCLFGGLATFVIYGGIINIGSLLMFTSHFSWEALLATYASGFWFDMVHAIATVVFLFFLSRPMLEKLDRIKIKYGLIRAQD</sequence>
<reference evidence="2" key="1">
    <citation type="submission" date="2022-01" db="EMBL/GenBank/DDBJ databases">
        <authorList>
            <person name="Criscuolo A."/>
        </authorList>
    </citation>
    <scope>NUCLEOTIDE SEQUENCE</scope>
    <source>
        <strain evidence="2">CIP111893</strain>
    </source>
</reference>
<gene>
    <name evidence="2" type="ORF">PAECIP111893_01480</name>
</gene>
<keyword evidence="1" id="KW-1133">Transmembrane helix</keyword>
<feature type="transmembrane region" description="Helical" evidence="1">
    <location>
        <begin position="200"/>
        <end position="222"/>
    </location>
</feature>
<protein>
    <recommendedName>
        <fullName evidence="4">ECF transporter S component</fullName>
    </recommendedName>
</protein>
<dbReference type="InterPro" id="IPR009825">
    <property type="entry name" value="ECF_substrate-spec-like"/>
</dbReference>
<feature type="transmembrane region" description="Helical" evidence="1">
    <location>
        <begin position="135"/>
        <end position="152"/>
    </location>
</feature>
<dbReference type="RefSeq" id="WP_236339825.1">
    <property type="nucleotide sequence ID" value="NZ_CAKMMF010000006.1"/>
</dbReference>
<dbReference type="Proteomes" id="UP000838686">
    <property type="component" value="Unassembled WGS sequence"/>
</dbReference>
<comment type="caution">
    <text evidence="2">The sequence shown here is derived from an EMBL/GenBank/DDBJ whole genome shotgun (WGS) entry which is preliminary data.</text>
</comment>
<name>A0ABM9C118_9BACL</name>
<evidence type="ECO:0008006" key="4">
    <source>
        <dbReference type="Google" id="ProtNLM"/>
    </source>
</evidence>
<evidence type="ECO:0000313" key="3">
    <source>
        <dbReference type="Proteomes" id="UP000838686"/>
    </source>
</evidence>
<dbReference type="Pfam" id="PF07155">
    <property type="entry name" value="ECF-ribofla_trS"/>
    <property type="match status" value="1"/>
</dbReference>
<evidence type="ECO:0000256" key="1">
    <source>
        <dbReference type="SAM" id="Phobius"/>
    </source>
</evidence>
<dbReference type="EMBL" id="CAKMMF010000006">
    <property type="protein sequence ID" value="CAH1200592.1"/>
    <property type="molecule type" value="Genomic_DNA"/>
</dbReference>
<feature type="transmembrane region" description="Helical" evidence="1">
    <location>
        <begin position="42"/>
        <end position="59"/>
    </location>
</feature>
<evidence type="ECO:0000313" key="2">
    <source>
        <dbReference type="EMBL" id="CAH1200592.1"/>
    </source>
</evidence>
<keyword evidence="1" id="KW-0472">Membrane</keyword>
<dbReference type="Gene3D" id="1.10.1760.20">
    <property type="match status" value="1"/>
</dbReference>
<feature type="transmembrane region" description="Helical" evidence="1">
    <location>
        <begin position="15"/>
        <end position="35"/>
    </location>
</feature>
<organism evidence="2 3">
    <name type="scientific">Paenibacillus plantiphilus</name>
    <dbReference type="NCBI Taxonomy" id="2905650"/>
    <lineage>
        <taxon>Bacteria</taxon>
        <taxon>Bacillati</taxon>
        <taxon>Bacillota</taxon>
        <taxon>Bacilli</taxon>
        <taxon>Bacillales</taxon>
        <taxon>Paenibacillaceae</taxon>
        <taxon>Paenibacillus</taxon>
    </lineage>
</organism>